<evidence type="ECO:0000256" key="1">
    <source>
        <dbReference type="SAM" id="Phobius"/>
    </source>
</evidence>
<dbReference type="InterPro" id="IPR014717">
    <property type="entry name" value="Transl_elong_EF1B/ribsomal_bS6"/>
</dbReference>
<reference evidence="2 3" key="1">
    <citation type="journal article" date="2016" name="Nat. Commun.">
        <title>Thousands of microbial genomes shed light on interconnected biogeochemical processes in an aquifer system.</title>
        <authorList>
            <person name="Anantharaman K."/>
            <person name="Brown C.T."/>
            <person name="Hug L.A."/>
            <person name="Sharon I."/>
            <person name="Castelle C.J."/>
            <person name="Probst A.J."/>
            <person name="Thomas B.C."/>
            <person name="Singh A."/>
            <person name="Wilkins M.J."/>
            <person name="Karaoz U."/>
            <person name="Brodie E.L."/>
            <person name="Williams K.H."/>
            <person name="Hubbard S.S."/>
            <person name="Banfield J.F."/>
        </authorList>
    </citation>
    <scope>NUCLEOTIDE SEQUENCE [LARGE SCALE GENOMIC DNA]</scope>
</reference>
<proteinExistence type="predicted"/>
<accession>A0A1G2URV1</accession>
<keyword evidence="1" id="KW-0812">Transmembrane</keyword>
<dbReference type="EMBL" id="MHWT01000023">
    <property type="protein sequence ID" value="OHB12042.1"/>
    <property type="molecule type" value="Genomic_DNA"/>
</dbReference>
<keyword evidence="1" id="KW-0472">Membrane</keyword>
<keyword evidence="1" id="KW-1133">Transmembrane helix</keyword>
<feature type="transmembrane region" description="Helical" evidence="1">
    <location>
        <begin position="12"/>
        <end position="29"/>
    </location>
</feature>
<name>A0A1G2URV1_9BACT</name>
<organism evidence="2 3">
    <name type="scientific">Candidatus Zambryskibacteria bacterium RIFCSPLOWO2_12_FULL_39_23</name>
    <dbReference type="NCBI Taxonomy" id="1802776"/>
    <lineage>
        <taxon>Bacteria</taxon>
        <taxon>Candidatus Zambryskiibacteriota</taxon>
    </lineage>
</organism>
<comment type="caution">
    <text evidence="2">The sequence shown here is derived from an EMBL/GenBank/DDBJ whole genome shotgun (WGS) entry which is preliminary data.</text>
</comment>
<dbReference type="Proteomes" id="UP000176558">
    <property type="component" value="Unassembled WGS sequence"/>
</dbReference>
<evidence type="ECO:0000313" key="2">
    <source>
        <dbReference type="EMBL" id="OHB12042.1"/>
    </source>
</evidence>
<protein>
    <submittedName>
        <fullName evidence="2">Uncharacterized protein</fullName>
    </submittedName>
</protein>
<sequence>MPKQKSFKKILWTPGLLILVIFIAYYFLWRDIKSKNERISTLSQDISSESVRQDYLILTQKVIESVNTDISRINNSIVAKDGDVSFIENLETLAKSNGLTITIDSLIFEDSPQTSSAGLTVFRINAKTRGNWAGTYTFLSQLESSPFKIKINKFTFLGSEGETLDGKKPSLSNIVWQGAFEIAVLKYK</sequence>
<evidence type="ECO:0000313" key="3">
    <source>
        <dbReference type="Proteomes" id="UP000176558"/>
    </source>
</evidence>
<dbReference type="AlphaFoldDB" id="A0A1G2URV1"/>
<gene>
    <name evidence="2" type="ORF">A3G99_03005</name>
</gene>
<dbReference type="Gene3D" id="3.30.70.60">
    <property type="match status" value="1"/>
</dbReference>